<reference evidence="2 4" key="1">
    <citation type="submission" date="2015-10" db="EMBL/GenBank/DDBJ databases">
        <title>The cercosporin biosynthetic gene cluster was horizontally transferred to several fungal lineages and shown to be expanded in Cercospora beticola based on microsynteny with recipient genomes.</title>
        <authorList>
            <person name="De Jonge R."/>
            <person name="Ebert M.K."/>
            <person name="Suttle J.C."/>
            <person name="Jurick Ii W.M."/>
            <person name="Secor G.A."/>
            <person name="Thomma B.P."/>
            <person name="Van De Peer Y."/>
            <person name="Bolton M.D."/>
        </authorList>
    </citation>
    <scope>NUCLEOTIDE SEQUENCE [LARGE SCALE GENOMIC DNA]</scope>
    <source>
        <strain evidence="2 4">09-40</strain>
    </source>
</reference>
<dbReference type="AlphaFoldDB" id="A0A2G5I105"/>
<dbReference type="EMBL" id="LKMD01000102">
    <property type="protein sequence ID" value="PIA98450.1"/>
    <property type="molecule type" value="Genomic_DNA"/>
</dbReference>
<dbReference type="Proteomes" id="UP000230605">
    <property type="component" value="Chromosome 2"/>
</dbReference>
<evidence type="ECO:0000313" key="2">
    <source>
        <dbReference type="EMBL" id="PIA98450.1"/>
    </source>
</evidence>
<dbReference type="PROSITE" id="PS50181">
    <property type="entry name" value="FBOX"/>
    <property type="match status" value="1"/>
</dbReference>
<gene>
    <name evidence="2" type="ORF">CB0940_06257</name>
    <name evidence="3" type="ORF">RHO25_003489</name>
</gene>
<evidence type="ECO:0000259" key="1">
    <source>
        <dbReference type="PROSITE" id="PS50181"/>
    </source>
</evidence>
<dbReference type="InterPro" id="IPR001810">
    <property type="entry name" value="F-box_dom"/>
</dbReference>
<dbReference type="Proteomes" id="UP001302367">
    <property type="component" value="Chromosome 2"/>
</dbReference>
<dbReference type="OrthoDB" id="17199at2759"/>
<protein>
    <recommendedName>
        <fullName evidence="1">F-box domain-containing protein</fullName>
    </recommendedName>
</protein>
<name>A0A2G5I105_CERBT</name>
<evidence type="ECO:0000313" key="4">
    <source>
        <dbReference type="Proteomes" id="UP000230605"/>
    </source>
</evidence>
<accession>A0A2G5I105</accession>
<proteinExistence type="predicted"/>
<dbReference type="EMBL" id="CP134185">
    <property type="protein sequence ID" value="WPA98876.1"/>
    <property type="molecule type" value="Genomic_DNA"/>
</dbReference>
<sequence length="481" mass="54625">MSTPTNGRDLFTNLPLELLRQIAEELSFQDRVKLRTVFSKAQEDIVADLVGPILKTIYLSPNEHSICKFHRLLSSPFYRRRVRTVVYIPNTIFKPRLHKAEYLAEVGYEHHVQLTWEEEDRSYRLYKAMHKEHTEGSFAVFADYFLAPDLAQLSSLSHLTAATVAKVEGLNASSLWCSDTHVEARLRLGLSASREGAPFEAAQRTLEAGTCQMLGAVFFDAAQRAELRPNVVTLDYPADYSLKAVSEVLTPLVVGPGRPSIMSSVRTLDIGLRCMTDGSLYRKECADAWANIALAATQLEKLKMVVERSTHSFSLAPSPRAVDHFLQNERYEELHTIELNAESFYQGRISATKFLQWLKKYAGRSKLREIKLNNILLVSYPGECYASEVVLINKSIFKSGIRDVLLEARKLGLRSFVMKIDREPSYSLPCSPFARARSADASWLDELAEEMQVRIGEDSWDFGEYVVNRRWKDDDLRVEDA</sequence>
<organism evidence="2 4">
    <name type="scientific">Cercospora beticola</name>
    <name type="common">Sugarbeet leaf spot fungus</name>
    <dbReference type="NCBI Taxonomy" id="122368"/>
    <lineage>
        <taxon>Eukaryota</taxon>
        <taxon>Fungi</taxon>
        <taxon>Dikarya</taxon>
        <taxon>Ascomycota</taxon>
        <taxon>Pezizomycotina</taxon>
        <taxon>Dothideomycetes</taxon>
        <taxon>Dothideomycetidae</taxon>
        <taxon>Mycosphaerellales</taxon>
        <taxon>Mycosphaerellaceae</taxon>
        <taxon>Cercospora</taxon>
    </lineage>
</organism>
<evidence type="ECO:0000313" key="5">
    <source>
        <dbReference type="Proteomes" id="UP001302367"/>
    </source>
</evidence>
<reference evidence="3 5" key="2">
    <citation type="submission" date="2023-09" db="EMBL/GenBank/DDBJ databases">
        <title>Complete-Gapless Cercospora beticola genome.</title>
        <authorList>
            <person name="Wyatt N.A."/>
            <person name="Spanner R.E."/>
            <person name="Bolton M.D."/>
        </authorList>
    </citation>
    <scope>NUCLEOTIDE SEQUENCE [LARGE SCALE GENOMIC DNA]</scope>
    <source>
        <strain evidence="3">Cb09-40</strain>
    </source>
</reference>
<evidence type="ECO:0000313" key="3">
    <source>
        <dbReference type="EMBL" id="WPA98876.1"/>
    </source>
</evidence>
<feature type="domain" description="F-box" evidence="1">
    <location>
        <begin position="8"/>
        <end position="57"/>
    </location>
</feature>
<keyword evidence="5" id="KW-1185">Reference proteome</keyword>